<proteinExistence type="predicted"/>
<dbReference type="AlphaFoldDB" id="X1MFD8"/>
<feature type="compositionally biased region" description="Low complexity" evidence="1">
    <location>
        <begin position="29"/>
        <end position="41"/>
    </location>
</feature>
<feature type="region of interest" description="Disordered" evidence="1">
    <location>
        <begin position="1"/>
        <end position="65"/>
    </location>
</feature>
<dbReference type="EMBL" id="BARV01022037">
    <property type="protein sequence ID" value="GAI30372.1"/>
    <property type="molecule type" value="Genomic_DNA"/>
</dbReference>
<comment type="caution">
    <text evidence="2">The sequence shown here is derived from an EMBL/GenBank/DDBJ whole genome shotgun (WGS) entry which is preliminary data.</text>
</comment>
<evidence type="ECO:0000313" key="2">
    <source>
        <dbReference type="EMBL" id="GAI30372.1"/>
    </source>
</evidence>
<accession>X1MFD8</accession>
<feature type="compositionally biased region" description="Basic and acidic residues" evidence="1">
    <location>
        <begin position="1"/>
        <end position="13"/>
    </location>
</feature>
<name>X1MFD8_9ZZZZ</name>
<feature type="non-terminal residue" evidence="2">
    <location>
        <position position="1"/>
    </location>
</feature>
<sequence>WGRGNMYKEDVSAKEVGPAIEPVQEEQTPAAPVSEAPSAEPTKPIVGEAPAVPLPPGADAISSYD</sequence>
<evidence type="ECO:0000256" key="1">
    <source>
        <dbReference type="SAM" id="MobiDB-lite"/>
    </source>
</evidence>
<gene>
    <name evidence="2" type="ORF">S06H3_36392</name>
</gene>
<organism evidence="2">
    <name type="scientific">marine sediment metagenome</name>
    <dbReference type="NCBI Taxonomy" id="412755"/>
    <lineage>
        <taxon>unclassified sequences</taxon>
        <taxon>metagenomes</taxon>
        <taxon>ecological metagenomes</taxon>
    </lineage>
</organism>
<protein>
    <submittedName>
        <fullName evidence="2">Uncharacterized protein</fullName>
    </submittedName>
</protein>
<reference evidence="2" key="1">
    <citation type="journal article" date="2014" name="Front. Microbiol.">
        <title>High frequency of phylogenetically diverse reductive dehalogenase-homologous genes in deep subseafloor sedimentary metagenomes.</title>
        <authorList>
            <person name="Kawai M."/>
            <person name="Futagami T."/>
            <person name="Toyoda A."/>
            <person name="Takaki Y."/>
            <person name="Nishi S."/>
            <person name="Hori S."/>
            <person name="Arai W."/>
            <person name="Tsubouchi T."/>
            <person name="Morono Y."/>
            <person name="Uchiyama I."/>
            <person name="Ito T."/>
            <person name="Fujiyama A."/>
            <person name="Inagaki F."/>
            <person name="Takami H."/>
        </authorList>
    </citation>
    <scope>NUCLEOTIDE SEQUENCE</scope>
    <source>
        <strain evidence="2">Expedition CK06-06</strain>
    </source>
</reference>